<organism evidence="2 3">
    <name type="scientific">Amborella trichopoda</name>
    <dbReference type="NCBI Taxonomy" id="13333"/>
    <lineage>
        <taxon>Eukaryota</taxon>
        <taxon>Viridiplantae</taxon>
        <taxon>Streptophyta</taxon>
        <taxon>Embryophyta</taxon>
        <taxon>Tracheophyta</taxon>
        <taxon>Spermatophyta</taxon>
        <taxon>Magnoliopsida</taxon>
        <taxon>Amborellales</taxon>
        <taxon>Amborellaceae</taxon>
        <taxon>Amborella</taxon>
    </lineage>
</organism>
<evidence type="ECO:0000256" key="1">
    <source>
        <dbReference type="ARBA" id="ARBA00009995"/>
    </source>
</evidence>
<comment type="similarity">
    <text evidence="1">Belongs to the UDP-glycosyltransferase family.</text>
</comment>
<dbReference type="PANTHER" id="PTHR11926">
    <property type="entry name" value="GLUCOSYL/GLUCURONOSYL TRANSFERASES"/>
    <property type="match status" value="1"/>
</dbReference>
<proteinExistence type="inferred from homology"/>
<dbReference type="EMBL" id="KI392532">
    <property type="protein sequence ID" value="ERN14702.1"/>
    <property type="molecule type" value="Genomic_DNA"/>
</dbReference>
<dbReference type="SUPFAM" id="SSF53756">
    <property type="entry name" value="UDP-Glycosyltransferase/glycogen phosphorylase"/>
    <property type="match status" value="1"/>
</dbReference>
<protein>
    <submittedName>
        <fullName evidence="2">Uncharacterized protein</fullName>
    </submittedName>
</protein>
<dbReference type="eggNOG" id="KOG1192">
    <property type="taxonomic scope" value="Eukaryota"/>
</dbReference>
<evidence type="ECO:0000313" key="2">
    <source>
        <dbReference type="EMBL" id="ERN14702.1"/>
    </source>
</evidence>
<dbReference type="Gramene" id="ERN14702">
    <property type="protein sequence ID" value="ERN14702"/>
    <property type="gene ID" value="AMTR_s00038p00223560"/>
</dbReference>
<dbReference type="HOGENOM" id="CLU_001724_1_0_1"/>
<dbReference type="GO" id="GO:0005737">
    <property type="term" value="C:cytoplasm"/>
    <property type="evidence" value="ECO:0000318"/>
    <property type="project" value="GO_Central"/>
</dbReference>
<dbReference type="Gene3D" id="3.40.50.2000">
    <property type="entry name" value="Glycogen Phosphorylase B"/>
    <property type="match status" value="3"/>
</dbReference>
<sequence length="254" mass="29078">MPNISLRDLPSFIRTTILSDIVQQFCKVKCRDALKASALILNTFEDLEKPVLDAMRERISCPFYTIGPVVSFSQSESNVHLNSVSRSLWKEEDACIEWLNDKEPKSVLYVNCGRLAILTPNQNNEFAWVLANSQRPFIWVIRDDLVAGKSAMLEKEFVEATKERGLILSWCNQMKLLSHQHVCNELGIGMEINNDVKREDVEELLRELMGGEKGKEMQLKAKKWMESSKTALQFGGSSYNNLERLINEVLLEKH</sequence>
<dbReference type="Proteomes" id="UP000017836">
    <property type="component" value="Unassembled WGS sequence"/>
</dbReference>
<gene>
    <name evidence="2" type="ORF">AMTR_s00038p00223560</name>
</gene>
<dbReference type="GO" id="GO:0080044">
    <property type="term" value="F:quercetin 7-O-glucosyltransferase activity"/>
    <property type="evidence" value="ECO:0000318"/>
    <property type="project" value="GO_Central"/>
</dbReference>
<accession>U5CZZ0</accession>
<keyword evidence="3" id="KW-1185">Reference proteome</keyword>
<evidence type="ECO:0000313" key="3">
    <source>
        <dbReference type="Proteomes" id="UP000017836"/>
    </source>
</evidence>
<dbReference type="PANTHER" id="PTHR11926:SF1498">
    <property type="entry name" value="GLYCOSYLTRANSFERASE"/>
    <property type="match status" value="1"/>
</dbReference>
<name>U5CZZ0_AMBTC</name>
<dbReference type="GO" id="GO:0080043">
    <property type="term" value="F:quercetin 3-O-glucosyltransferase activity"/>
    <property type="evidence" value="ECO:0000318"/>
    <property type="project" value="GO_Central"/>
</dbReference>
<reference evidence="3" key="1">
    <citation type="journal article" date="2013" name="Science">
        <title>The Amborella genome and the evolution of flowering plants.</title>
        <authorList>
            <consortium name="Amborella Genome Project"/>
        </authorList>
    </citation>
    <scope>NUCLEOTIDE SEQUENCE [LARGE SCALE GENOMIC DNA]</scope>
</reference>
<dbReference type="AlphaFoldDB" id="U5CZZ0"/>